<dbReference type="SMART" id="SM00849">
    <property type="entry name" value="Lactamase_B"/>
    <property type="match status" value="1"/>
</dbReference>
<evidence type="ECO:0000313" key="2">
    <source>
        <dbReference type="EMBL" id="MDT0465975.1"/>
    </source>
</evidence>
<sequence length="248" mass="26530">MTLPAGVVRLGDPLVNFYLLQEGTDLTLVDAGLPSHWGGLSDRLESLGRSVRDIRAVLVTHGHLDHFGIARRVSAEAGAQVWVHDEDAPILRAPRRTRRYWRPERSLARYAVRRPSALRAPLHLARSGALGTAAVPVLRSFRDGEVLDVPGRPQAVHTPGHTAGSTTFLLPGRAVAFTGDALVTDDSVTGRQGPCLLCRAFTQDSTAARESLRTLGTLDADLVLPGHGEPWTGGIAEAARLGLESGVV</sequence>
<dbReference type="CDD" id="cd07721">
    <property type="entry name" value="yflN-like_MBL-fold"/>
    <property type="match status" value="1"/>
</dbReference>
<dbReference type="RefSeq" id="WP_311697437.1">
    <property type="nucleotide sequence ID" value="NZ_JAVREY010000030.1"/>
</dbReference>
<dbReference type="Gene3D" id="3.60.15.10">
    <property type="entry name" value="Ribonuclease Z/Hydroxyacylglutathione hydrolase-like"/>
    <property type="match status" value="1"/>
</dbReference>
<dbReference type="PANTHER" id="PTHR42951:SF14">
    <property type="entry name" value="METALLO-BETA-LACTAMASE SUPERFAMILY PROTEIN"/>
    <property type="match status" value="1"/>
</dbReference>
<evidence type="ECO:0000313" key="3">
    <source>
        <dbReference type="Proteomes" id="UP001183809"/>
    </source>
</evidence>
<evidence type="ECO:0000259" key="1">
    <source>
        <dbReference type="SMART" id="SM00849"/>
    </source>
</evidence>
<dbReference type="Proteomes" id="UP001183809">
    <property type="component" value="Unassembled WGS sequence"/>
</dbReference>
<dbReference type="InterPro" id="IPR050855">
    <property type="entry name" value="NDM-1-like"/>
</dbReference>
<organism evidence="2 3">
    <name type="scientific">Streptomyces gibsoniae</name>
    <dbReference type="NCBI Taxonomy" id="3075529"/>
    <lineage>
        <taxon>Bacteria</taxon>
        <taxon>Bacillati</taxon>
        <taxon>Actinomycetota</taxon>
        <taxon>Actinomycetes</taxon>
        <taxon>Kitasatosporales</taxon>
        <taxon>Streptomycetaceae</taxon>
        <taxon>Streptomyces</taxon>
    </lineage>
</organism>
<dbReference type="InterPro" id="IPR001279">
    <property type="entry name" value="Metallo-B-lactamas"/>
</dbReference>
<feature type="domain" description="Metallo-beta-lactamase" evidence="1">
    <location>
        <begin position="14"/>
        <end position="227"/>
    </location>
</feature>
<name>A0ABU2TYR2_9ACTN</name>
<gene>
    <name evidence="2" type="ORF">RM764_23700</name>
</gene>
<accession>A0ABU2TYR2</accession>
<dbReference type="EMBL" id="JAVREY010000030">
    <property type="protein sequence ID" value="MDT0465975.1"/>
    <property type="molecule type" value="Genomic_DNA"/>
</dbReference>
<protein>
    <submittedName>
        <fullName evidence="2">MBL fold metallo-hydrolase</fullName>
    </submittedName>
</protein>
<dbReference type="SUPFAM" id="SSF56281">
    <property type="entry name" value="Metallo-hydrolase/oxidoreductase"/>
    <property type="match status" value="1"/>
</dbReference>
<dbReference type="PANTHER" id="PTHR42951">
    <property type="entry name" value="METALLO-BETA-LACTAMASE DOMAIN-CONTAINING"/>
    <property type="match status" value="1"/>
</dbReference>
<comment type="caution">
    <text evidence="2">The sequence shown here is derived from an EMBL/GenBank/DDBJ whole genome shotgun (WGS) entry which is preliminary data.</text>
</comment>
<keyword evidence="3" id="KW-1185">Reference proteome</keyword>
<reference evidence="3" key="1">
    <citation type="submission" date="2023-07" db="EMBL/GenBank/DDBJ databases">
        <title>30 novel species of actinomycetes from the DSMZ collection.</title>
        <authorList>
            <person name="Nouioui I."/>
        </authorList>
    </citation>
    <scope>NUCLEOTIDE SEQUENCE [LARGE SCALE GENOMIC DNA]</scope>
    <source>
        <strain evidence="3">DSM 41699</strain>
    </source>
</reference>
<dbReference type="Pfam" id="PF00753">
    <property type="entry name" value="Lactamase_B"/>
    <property type="match status" value="1"/>
</dbReference>
<proteinExistence type="predicted"/>
<dbReference type="InterPro" id="IPR036866">
    <property type="entry name" value="RibonucZ/Hydroxyglut_hydro"/>
</dbReference>